<feature type="compositionally biased region" description="Basic and acidic residues" evidence="1">
    <location>
        <begin position="396"/>
        <end position="407"/>
    </location>
</feature>
<dbReference type="OrthoDB" id="10267127at2759"/>
<dbReference type="GO" id="GO:0034198">
    <property type="term" value="P:cellular response to amino acid starvation"/>
    <property type="evidence" value="ECO:0007669"/>
    <property type="project" value="TreeGrafter"/>
</dbReference>
<feature type="region of interest" description="Disordered" evidence="1">
    <location>
        <begin position="376"/>
        <end position="407"/>
    </location>
</feature>
<sequence length="539" mass="60640">MTRNNWKWSDANFSSLPSTENIFGITTTPQTNIYLHARVQDPDGSNKVVIASLAGKIVVVEYLRSFDNLIPSTKEIHFTYLPGDAELISLDVISKFNQGNGIVVGITFIKQKQEIHLEDGDNACTQQYLNIYSSCEPGQESQLESIAQGCLTIDLDFVPYQLTHSYIIISEGQKEDVFLLGGSDKKVHLYKEGLQHRFREEDSDEFFPEFQELDSCIYWLDIEYYEADTRRLTAMGHQTGLVRLAIVDAVKTEVLRTLVSEHDSPITSVRIFNPVCNSLPPSFIKSDKIPTSQLNEVPTFNLLVVSALSPATVHRDVLNRQLSDCLVLPGSNSYDIPLCVCVMDVDFDGQNELLVGTYGQELLAYKFIKNAEKSELEKSTIPEENSEDASKITSSPDDKRNRHKSNECKHSINFDEDLIKSNLSRKTKSQENMFLDSQGSDQGTCLVNMYNNATTPREGAQPHWTPHYSLLWQRSFSCPVMGVDRLDIVGDGLDDLIVVTQKGVHIVQPDLLDVAQVCSERLQQIVRLVQDTKQEEGDT</sequence>
<dbReference type="PANTHER" id="PTHR15435">
    <property type="entry name" value="KICSTOR COMPLEX PROTEIN KAPTIN"/>
    <property type="match status" value="1"/>
</dbReference>
<keyword evidence="2" id="KW-1185">Reference proteome</keyword>
<dbReference type="InterPro" id="IPR029982">
    <property type="entry name" value="Kptn"/>
</dbReference>
<reference evidence="3" key="1">
    <citation type="submission" date="2025-08" db="UniProtKB">
        <authorList>
            <consortium name="RefSeq"/>
        </authorList>
    </citation>
    <scope>IDENTIFICATION</scope>
    <source>
        <tissue evidence="3">Whole sample</tissue>
    </source>
</reference>
<evidence type="ECO:0000313" key="2">
    <source>
        <dbReference type="Proteomes" id="UP000694844"/>
    </source>
</evidence>
<dbReference type="RefSeq" id="XP_022333835.1">
    <property type="nucleotide sequence ID" value="XM_022478127.1"/>
</dbReference>
<evidence type="ECO:0000313" key="3">
    <source>
        <dbReference type="RefSeq" id="XP_022333835.1"/>
    </source>
</evidence>
<dbReference type="GO" id="GO:0051015">
    <property type="term" value="F:actin filament binding"/>
    <property type="evidence" value="ECO:0007669"/>
    <property type="project" value="TreeGrafter"/>
</dbReference>
<protein>
    <submittedName>
        <fullName evidence="3">KICSTOR complex protein kaptin-like</fullName>
    </submittedName>
</protein>
<name>A0A8B8E0S4_CRAVI</name>
<dbReference type="GO" id="GO:1904262">
    <property type="term" value="P:negative regulation of TORC1 signaling"/>
    <property type="evidence" value="ECO:0007669"/>
    <property type="project" value="TreeGrafter"/>
</dbReference>
<organism evidence="2 3">
    <name type="scientific">Crassostrea virginica</name>
    <name type="common">Eastern oyster</name>
    <dbReference type="NCBI Taxonomy" id="6565"/>
    <lineage>
        <taxon>Eukaryota</taxon>
        <taxon>Metazoa</taxon>
        <taxon>Spiralia</taxon>
        <taxon>Lophotrochozoa</taxon>
        <taxon>Mollusca</taxon>
        <taxon>Bivalvia</taxon>
        <taxon>Autobranchia</taxon>
        <taxon>Pteriomorphia</taxon>
        <taxon>Ostreida</taxon>
        <taxon>Ostreoidea</taxon>
        <taxon>Ostreidae</taxon>
        <taxon>Crassostrea</taxon>
    </lineage>
</organism>
<dbReference type="AlphaFoldDB" id="A0A8B8E0S4"/>
<dbReference type="GO" id="GO:0030027">
    <property type="term" value="C:lamellipodium"/>
    <property type="evidence" value="ECO:0007669"/>
    <property type="project" value="TreeGrafter"/>
</dbReference>
<dbReference type="KEGG" id="cvn:111130867"/>
<dbReference type="GO" id="GO:0015629">
    <property type="term" value="C:actin cytoskeleton"/>
    <property type="evidence" value="ECO:0007669"/>
    <property type="project" value="InterPro"/>
</dbReference>
<dbReference type="PANTHER" id="PTHR15435:SF2">
    <property type="entry name" value="KICSTOR COMPLEX PROTEIN KAPTIN"/>
    <property type="match status" value="1"/>
</dbReference>
<evidence type="ECO:0000256" key="1">
    <source>
        <dbReference type="SAM" id="MobiDB-lite"/>
    </source>
</evidence>
<dbReference type="GO" id="GO:0007015">
    <property type="term" value="P:actin filament organization"/>
    <property type="evidence" value="ECO:0007669"/>
    <property type="project" value="InterPro"/>
</dbReference>
<dbReference type="GeneID" id="111130867"/>
<dbReference type="Proteomes" id="UP000694844">
    <property type="component" value="Chromosome 4"/>
</dbReference>
<proteinExistence type="predicted"/>
<accession>A0A8B8E0S4</accession>
<gene>
    <name evidence="3" type="primary">LOC111130867</name>
</gene>